<comment type="function">
    <text evidence="2">E1 component of the 2-oxoglutarate dehydrogenase (OGDH) complex which catalyzes the decarboxylation of 2-oxoglutarate, the first step in the conversion of 2-oxoglutarate to succinyl-CoA and CO(2).</text>
</comment>
<evidence type="ECO:0000259" key="5">
    <source>
        <dbReference type="SMART" id="SM00861"/>
    </source>
</evidence>
<dbReference type="PANTHER" id="PTHR43257:SF2">
    <property type="entry name" value="PYRUVATE DEHYDROGENASE E1 COMPONENT SUBUNIT BETA"/>
    <property type="match status" value="1"/>
</dbReference>
<dbReference type="CDD" id="cd02000">
    <property type="entry name" value="TPP_E1_PDC_ADC_BCADC"/>
    <property type="match status" value="1"/>
</dbReference>
<dbReference type="Pfam" id="PF02779">
    <property type="entry name" value="Transket_pyr"/>
    <property type="match status" value="1"/>
</dbReference>
<dbReference type="InterPro" id="IPR001017">
    <property type="entry name" value="DH_E1"/>
</dbReference>
<dbReference type="AlphaFoldDB" id="A0AA49JWZ1"/>
<accession>A0AA49Q8Y1</accession>
<comment type="cofactor">
    <cofactor evidence="1">
        <name>thiamine diphosphate</name>
        <dbReference type="ChEBI" id="CHEBI:58937"/>
    </cofactor>
</comment>
<dbReference type="KEGG" id="pspc:Strain318_002655"/>
<dbReference type="RefSeq" id="WP_367886196.1">
    <property type="nucleotide sequence ID" value="NZ_CP130612.1"/>
</dbReference>
<dbReference type="SUPFAM" id="SSF52518">
    <property type="entry name" value="Thiamin diphosphate-binding fold (THDP-binding)"/>
    <property type="match status" value="2"/>
</dbReference>
<feature type="domain" description="Transketolase-like pyrimidine-binding" evidence="5">
    <location>
        <begin position="365"/>
        <end position="552"/>
    </location>
</feature>
<evidence type="ECO:0000313" key="8">
    <source>
        <dbReference type="Proteomes" id="UP001229955"/>
    </source>
</evidence>
<reference evidence="6" key="1">
    <citation type="submission" date="2023-07" db="EMBL/GenBank/DDBJ databases">
        <authorList>
            <person name="Haufschild T."/>
            <person name="Kallscheuer N."/>
            <person name="Hammer J."/>
            <person name="Kohn T."/>
            <person name="Kabuu M."/>
            <person name="Jogler M."/>
            <person name="Wohfarth N."/>
            <person name="Heuer A."/>
            <person name="Rohde M."/>
            <person name="van Teeseling M.C.F."/>
            <person name="Jogler C."/>
        </authorList>
    </citation>
    <scope>NUCLEOTIDE SEQUENCE</scope>
    <source>
        <strain evidence="6">Strain 138</strain>
        <strain evidence="7">Strain 318</strain>
    </source>
</reference>
<dbReference type="Pfam" id="PF00676">
    <property type="entry name" value="E1_dh"/>
    <property type="match status" value="1"/>
</dbReference>
<proteinExistence type="predicted"/>
<dbReference type="PANTHER" id="PTHR43257">
    <property type="entry name" value="PYRUVATE DEHYDROGENASE E1 COMPONENT BETA SUBUNIT"/>
    <property type="match status" value="1"/>
</dbReference>
<evidence type="ECO:0000256" key="4">
    <source>
        <dbReference type="ARBA" id="ARBA00023052"/>
    </source>
</evidence>
<organism evidence="6">
    <name type="scientific">Pseudogemmatithrix spongiicola</name>
    <dbReference type="NCBI Taxonomy" id="3062599"/>
    <lineage>
        <taxon>Bacteria</taxon>
        <taxon>Pseudomonadati</taxon>
        <taxon>Gemmatimonadota</taxon>
        <taxon>Gemmatimonadia</taxon>
        <taxon>Gemmatimonadales</taxon>
        <taxon>Gemmatimonadaceae</taxon>
        <taxon>Pseudogemmatithrix</taxon>
    </lineage>
</organism>
<dbReference type="EMBL" id="CP130612">
    <property type="protein sequence ID" value="WKW13337.1"/>
    <property type="molecule type" value="Genomic_DNA"/>
</dbReference>
<dbReference type="GO" id="GO:0016624">
    <property type="term" value="F:oxidoreductase activity, acting on the aldehyde or oxo group of donors, disulfide as acceptor"/>
    <property type="evidence" value="ECO:0007669"/>
    <property type="project" value="InterPro"/>
</dbReference>
<dbReference type="SMART" id="SM00861">
    <property type="entry name" value="Transket_pyr"/>
    <property type="match status" value="1"/>
</dbReference>
<dbReference type="Pfam" id="PF02780">
    <property type="entry name" value="Transketolase_C"/>
    <property type="match status" value="1"/>
</dbReference>
<evidence type="ECO:0000256" key="3">
    <source>
        <dbReference type="ARBA" id="ARBA00023002"/>
    </source>
</evidence>
<keyword evidence="8" id="KW-1185">Reference proteome</keyword>
<keyword evidence="3" id="KW-0560">Oxidoreductase</keyword>
<dbReference type="EMBL" id="CP130613">
    <property type="protein sequence ID" value="WKW16244.1"/>
    <property type="molecule type" value="Genomic_DNA"/>
</dbReference>
<name>A0AA49JWZ1_9BACT</name>
<dbReference type="CDD" id="cd07036">
    <property type="entry name" value="TPP_PYR_E1-PDHc-beta_like"/>
    <property type="match status" value="1"/>
</dbReference>
<sequence length="702" mass="77331">MATSAKARRATHGLTKDQLLAAYRTMLLSRRLDDKEIQLKRQNKIFFQISGAGHEAVLTAAGLVFKPGYDWFYMYYRDRALCLQLGMTGAEMLYSAVGAAIDPNSGGRQMPSHWGHKRLNIVSTSSPTGTQFLQAVGSAEASVRAKALGISEGFEKDEVVFVSTGDGTTSQGEFWESLNTACNLKLPVVYLVEDNGYAISVPVEVNTAGGSISKLVASFPDLYIQEVDGCDLLASYEVMQKAVDYARQRKGPALVHAKVIRPYSHSLSDDEVMYRPDAEREADAARDPITNYPKWLVDEGYCTDADIKAIQESVDAEVLAATDDALAQPQPDPSTVHFAVFSPDVDPTSEQFDTEDDPQFSGDPTTMVDLLNACMKDEMRRDPKILMFGEDVADVSREEYLGKVKGKGGVFKVTWGLQKEFGGTRVYNSPLAEANIVGRAIGLALRGFKPVIEVQFFDYIWTAYMQLRDELATMRWRSNNMFAAPMVVRTTYGGYIRGAIYHSQTGASLFTHCPGLRVVCPSNALDANGLLRTAIRSDDPVIFLEHKHLYRQTYNKAAYPGPNFMIPFGKAKIVKEGSDVTVVTYGATVQRALVAAKQIEEEKGISVEVIDLRTLSPWDKEAVYASVKKTSRVIVAYEDSISWGVGAEIAARIADDCFAWLDAPVKRVASTDTFVGYAPSLEDAILPQIADFTRAYEEIVGF</sequence>
<evidence type="ECO:0000256" key="1">
    <source>
        <dbReference type="ARBA" id="ARBA00001964"/>
    </source>
</evidence>
<dbReference type="InterPro" id="IPR029061">
    <property type="entry name" value="THDP-binding"/>
</dbReference>
<dbReference type="InterPro" id="IPR033248">
    <property type="entry name" value="Transketolase_C"/>
</dbReference>
<dbReference type="Gene3D" id="3.40.50.920">
    <property type="match status" value="1"/>
</dbReference>
<dbReference type="Proteomes" id="UP001229955">
    <property type="component" value="Chromosome"/>
</dbReference>
<keyword evidence="4" id="KW-0786">Thiamine pyrophosphate</keyword>
<dbReference type="FunFam" id="3.40.50.920:FF:000001">
    <property type="entry name" value="Pyruvate dehydrogenase E1 beta subunit"/>
    <property type="match status" value="1"/>
</dbReference>
<gene>
    <name evidence="6" type="ORF">Strain138_002655</name>
    <name evidence="7" type="ORF">Strain318_002655</name>
</gene>
<dbReference type="FunFam" id="3.40.50.970:FF:000001">
    <property type="entry name" value="Pyruvate dehydrogenase E1 beta subunit"/>
    <property type="match status" value="1"/>
</dbReference>
<dbReference type="Gene3D" id="3.40.50.970">
    <property type="match status" value="2"/>
</dbReference>
<evidence type="ECO:0000313" key="7">
    <source>
        <dbReference type="EMBL" id="WKW16244.1"/>
    </source>
</evidence>
<accession>A0AA49JWZ1</accession>
<dbReference type="SUPFAM" id="SSF52922">
    <property type="entry name" value="TK C-terminal domain-like"/>
    <property type="match status" value="1"/>
</dbReference>
<dbReference type="InterPro" id="IPR005475">
    <property type="entry name" value="Transketolase-like_Pyr-bd"/>
</dbReference>
<evidence type="ECO:0000313" key="6">
    <source>
        <dbReference type="EMBL" id="WKW13337.1"/>
    </source>
</evidence>
<dbReference type="InterPro" id="IPR009014">
    <property type="entry name" value="Transketo_C/PFOR_II"/>
</dbReference>
<evidence type="ECO:0000256" key="2">
    <source>
        <dbReference type="ARBA" id="ARBA00003906"/>
    </source>
</evidence>
<protein>
    <submittedName>
        <fullName evidence="6">Dehydrogenase E1 component subunit alpha/beta</fullName>
    </submittedName>
</protein>